<sequence>MPKIGQNKFTQTSVYLAGQQAYQSASDYAQAQYQQMQAQIQAQREQAVRDEFTQATGLKDAPKGREGKNLLRNWGSALAKTLKHVCTTAKRVGKQIVKAAKKINWKKVAIVAVAAVAATAVTIATAGAAGPVIAGFVSGVGLSGAAATVVTAAAVGGVAGAAGGAVSGFTTSVLSGDKPKDVFMNTLGGAWNGLKSGAMTGGLLGSFGAATSSVSGPVARYAVDTFGETAVDTIVDAAQGGKVTPGSIMTSLAINAVSEGISARGAKGAKADVAKNKPKSGDVPAGKVTKPASSESAEDIRHRVLSNIEDSRKARNSSNFDEHLRREQTIKAIQNVENGTTPLTNNNQKGNYGELKMDRYMEERGFTRVSKDRVSSIDDKGHQGIDGVYYNKNTDTYVVAEAKYNTAQLGNTKNSGKQMGDYWIEPRLSKAVNPDVLNKLEENGFDKLLVRVLPNGSVSSNVLP</sequence>
<organism evidence="3 4">
    <name type="scientific">Streptococcus cuniculi</name>
    <dbReference type="NCBI Taxonomy" id="1432788"/>
    <lineage>
        <taxon>Bacteria</taxon>
        <taxon>Bacillati</taxon>
        <taxon>Bacillota</taxon>
        <taxon>Bacilli</taxon>
        <taxon>Lactobacillales</taxon>
        <taxon>Streptococcaceae</taxon>
        <taxon>Streptococcus</taxon>
    </lineage>
</organism>
<proteinExistence type="predicted"/>
<dbReference type="Proteomes" id="UP000297253">
    <property type="component" value="Unassembled WGS sequence"/>
</dbReference>
<dbReference type="AlphaFoldDB" id="A0A4Y9J9A4"/>
<keyword evidence="2" id="KW-0472">Membrane</keyword>
<dbReference type="OrthoDB" id="2235566at2"/>
<accession>A0A4Y9J9A4</accession>
<comment type="caution">
    <text evidence="3">The sequence shown here is derived from an EMBL/GenBank/DDBJ whole genome shotgun (WGS) entry which is preliminary data.</text>
</comment>
<feature type="transmembrane region" description="Helical" evidence="2">
    <location>
        <begin position="145"/>
        <end position="174"/>
    </location>
</feature>
<evidence type="ECO:0000313" key="4">
    <source>
        <dbReference type="Proteomes" id="UP000297253"/>
    </source>
</evidence>
<keyword evidence="2" id="KW-1133">Transmembrane helix</keyword>
<evidence type="ECO:0008006" key="5">
    <source>
        <dbReference type="Google" id="ProtNLM"/>
    </source>
</evidence>
<name>A0A4Y9J9A4_9STRE</name>
<evidence type="ECO:0000256" key="1">
    <source>
        <dbReference type="SAM" id="MobiDB-lite"/>
    </source>
</evidence>
<dbReference type="CDD" id="cd20740">
    <property type="entry name" value="PoNe_LXG_HINT-like"/>
    <property type="match status" value="1"/>
</dbReference>
<dbReference type="RefSeq" id="WP_135182392.1">
    <property type="nucleotide sequence ID" value="NZ_JADGKZ010000012.1"/>
</dbReference>
<feature type="transmembrane region" description="Helical" evidence="2">
    <location>
        <begin position="108"/>
        <end position="133"/>
    </location>
</feature>
<keyword evidence="2" id="KW-0812">Transmembrane</keyword>
<gene>
    <name evidence="3" type="ORF">E4T82_08435</name>
</gene>
<evidence type="ECO:0000313" key="3">
    <source>
        <dbReference type="EMBL" id="TFU97377.1"/>
    </source>
</evidence>
<evidence type="ECO:0000256" key="2">
    <source>
        <dbReference type="SAM" id="Phobius"/>
    </source>
</evidence>
<protein>
    <recommendedName>
        <fullName evidence="5">Tox-REase-7 domain-containing protein</fullName>
    </recommendedName>
</protein>
<feature type="region of interest" description="Disordered" evidence="1">
    <location>
        <begin position="266"/>
        <end position="320"/>
    </location>
</feature>
<dbReference type="EMBL" id="SPPD01000012">
    <property type="protein sequence ID" value="TFU97377.1"/>
    <property type="molecule type" value="Genomic_DNA"/>
</dbReference>
<reference evidence="3 4" key="1">
    <citation type="submission" date="2019-03" db="EMBL/GenBank/DDBJ databases">
        <title>Diversity of the mouse oral microbiome.</title>
        <authorList>
            <person name="Joseph S."/>
            <person name="Aduse-Opoku J."/>
            <person name="Curtis M."/>
            <person name="Wade W."/>
            <person name="Hashim A."/>
        </authorList>
    </citation>
    <scope>NUCLEOTIDE SEQUENCE [LARGE SCALE GENOMIC DNA]</scope>
    <source>
        <strain evidence="3 4">WM131</strain>
    </source>
</reference>